<dbReference type="PANTHER" id="PTHR48207">
    <property type="entry name" value="SUCCINATE--HYDROXYMETHYLGLUTARATE COA-TRANSFERASE"/>
    <property type="match status" value="1"/>
</dbReference>
<dbReference type="Proteomes" id="UP000054166">
    <property type="component" value="Unassembled WGS sequence"/>
</dbReference>
<dbReference type="AlphaFoldDB" id="A0A0C3FDL2"/>
<sequence>MGRNKKSVAIDMRTEEGRQLVRKLAIKSDVLLENFKPGTLEKWNLGPSSLHPHNPDLIYTRVSGYGQTGPWASRPGYASVCEAESGFRYINGFPDPETGLLSGPPVRPNISLGDSVAGLHAAFGTVLALLARRKKLDQGHAGGQTVDVSIMESMLNLMEGIIPEYDRKGKVRGPSGSSVTGIVPTNAYPCRPSLSSPTSPAYIVIGANGDSLYNRLMQTVERPDLTGPLYLHNNHRVERQAEIEEAISAWTSKHTVEEAEKIMMDAGVPVGRVNSVKEIIEGEQVKARGAVEDVWVGGGDGWNVKMPKVFPVLEGCEVKTRWAGPELGQHTEQVLSGDLGLDSGELAKLKKDGIIG</sequence>
<dbReference type="HOGENOM" id="CLU_033975_2_0_1"/>
<dbReference type="SUPFAM" id="SSF89796">
    <property type="entry name" value="CoA-transferase family III (CaiB/BaiF)"/>
    <property type="match status" value="1"/>
</dbReference>
<dbReference type="InterPro" id="IPR044855">
    <property type="entry name" value="CoA-Trfase_III_dom3_sf"/>
</dbReference>
<evidence type="ECO:0000313" key="3">
    <source>
        <dbReference type="EMBL" id="KIM77864.1"/>
    </source>
</evidence>
<dbReference type="Gene3D" id="3.30.1540.10">
    <property type="entry name" value="formyl-coa transferase, domain 3"/>
    <property type="match status" value="1"/>
</dbReference>
<keyword evidence="2" id="KW-0808">Transferase</keyword>
<reference evidence="3 4" key="1">
    <citation type="submission" date="2014-04" db="EMBL/GenBank/DDBJ databases">
        <authorList>
            <consortium name="DOE Joint Genome Institute"/>
            <person name="Kuo A."/>
            <person name="Tarkka M."/>
            <person name="Buscot F."/>
            <person name="Kohler A."/>
            <person name="Nagy L.G."/>
            <person name="Floudas D."/>
            <person name="Copeland A."/>
            <person name="Barry K.W."/>
            <person name="Cichocki N."/>
            <person name="Veneault-Fourrey C."/>
            <person name="LaButti K."/>
            <person name="Lindquist E.A."/>
            <person name="Lipzen A."/>
            <person name="Lundell T."/>
            <person name="Morin E."/>
            <person name="Murat C."/>
            <person name="Sun H."/>
            <person name="Tunlid A."/>
            <person name="Henrissat B."/>
            <person name="Grigoriev I.V."/>
            <person name="Hibbett D.S."/>
            <person name="Martin F."/>
            <person name="Nordberg H.P."/>
            <person name="Cantor M.N."/>
            <person name="Hua S.X."/>
        </authorList>
    </citation>
    <scope>NUCLEOTIDE SEQUENCE [LARGE SCALE GENOMIC DNA]</scope>
    <source>
        <strain evidence="3 4">F 1598</strain>
    </source>
</reference>
<organism evidence="3 4">
    <name type="scientific">Piloderma croceum (strain F 1598)</name>
    <dbReference type="NCBI Taxonomy" id="765440"/>
    <lineage>
        <taxon>Eukaryota</taxon>
        <taxon>Fungi</taxon>
        <taxon>Dikarya</taxon>
        <taxon>Basidiomycota</taxon>
        <taxon>Agaricomycotina</taxon>
        <taxon>Agaricomycetes</taxon>
        <taxon>Agaricomycetidae</taxon>
        <taxon>Atheliales</taxon>
        <taxon>Atheliaceae</taxon>
        <taxon>Piloderma</taxon>
    </lineage>
</organism>
<keyword evidence="4" id="KW-1185">Reference proteome</keyword>
<accession>A0A0C3FDL2</accession>
<evidence type="ECO:0000256" key="2">
    <source>
        <dbReference type="ARBA" id="ARBA00022679"/>
    </source>
</evidence>
<dbReference type="OrthoDB" id="5863171at2759"/>
<dbReference type="STRING" id="765440.A0A0C3FDL2"/>
<gene>
    <name evidence="3" type="ORF">PILCRDRAFT_825083</name>
</gene>
<dbReference type="InterPro" id="IPR050483">
    <property type="entry name" value="CoA-transferase_III_domain"/>
</dbReference>
<evidence type="ECO:0000256" key="1">
    <source>
        <dbReference type="ARBA" id="ARBA00008383"/>
    </source>
</evidence>
<dbReference type="GO" id="GO:0008410">
    <property type="term" value="F:CoA-transferase activity"/>
    <property type="evidence" value="ECO:0007669"/>
    <property type="project" value="TreeGrafter"/>
</dbReference>
<dbReference type="InterPro" id="IPR003673">
    <property type="entry name" value="CoA-Trfase_fam_III"/>
</dbReference>
<dbReference type="Gene3D" id="3.40.50.10540">
    <property type="entry name" value="Crotonobetainyl-coa:carnitine coa-transferase, domain 1"/>
    <property type="match status" value="1"/>
</dbReference>
<dbReference type="PANTHER" id="PTHR48207:SF3">
    <property type="entry name" value="SUCCINATE--HYDROXYMETHYLGLUTARATE COA-TRANSFERASE"/>
    <property type="match status" value="1"/>
</dbReference>
<evidence type="ECO:0000313" key="4">
    <source>
        <dbReference type="Proteomes" id="UP000054166"/>
    </source>
</evidence>
<name>A0A0C3FDL2_PILCF</name>
<dbReference type="Pfam" id="PF02515">
    <property type="entry name" value="CoA_transf_3"/>
    <property type="match status" value="1"/>
</dbReference>
<protein>
    <recommendedName>
        <fullName evidence="5">CoA-transferase family III</fullName>
    </recommendedName>
</protein>
<proteinExistence type="inferred from homology"/>
<reference evidence="4" key="2">
    <citation type="submission" date="2015-01" db="EMBL/GenBank/DDBJ databases">
        <title>Evolutionary Origins and Diversification of the Mycorrhizal Mutualists.</title>
        <authorList>
            <consortium name="DOE Joint Genome Institute"/>
            <consortium name="Mycorrhizal Genomics Consortium"/>
            <person name="Kohler A."/>
            <person name="Kuo A."/>
            <person name="Nagy L.G."/>
            <person name="Floudas D."/>
            <person name="Copeland A."/>
            <person name="Barry K.W."/>
            <person name="Cichocki N."/>
            <person name="Veneault-Fourrey C."/>
            <person name="LaButti K."/>
            <person name="Lindquist E.A."/>
            <person name="Lipzen A."/>
            <person name="Lundell T."/>
            <person name="Morin E."/>
            <person name="Murat C."/>
            <person name="Riley R."/>
            <person name="Ohm R."/>
            <person name="Sun H."/>
            <person name="Tunlid A."/>
            <person name="Henrissat B."/>
            <person name="Grigoriev I.V."/>
            <person name="Hibbett D.S."/>
            <person name="Martin F."/>
        </authorList>
    </citation>
    <scope>NUCLEOTIDE SEQUENCE [LARGE SCALE GENOMIC DNA]</scope>
    <source>
        <strain evidence="4">F 1598</strain>
    </source>
</reference>
<dbReference type="EMBL" id="KN833021">
    <property type="protein sequence ID" value="KIM77864.1"/>
    <property type="molecule type" value="Genomic_DNA"/>
</dbReference>
<comment type="similarity">
    <text evidence="1">Belongs to the CoA-transferase III family.</text>
</comment>
<dbReference type="InParanoid" id="A0A0C3FDL2"/>
<evidence type="ECO:0008006" key="5">
    <source>
        <dbReference type="Google" id="ProtNLM"/>
    </source>
</evidence>
<dbReference type="InterPro" id="IPR023606">
    <property type="entry name" value="CoA-Trfase_III_dom_1_sf"/>
</dbReference>